<dbReference type="Gene3D" id="3.40.190.10">
    <property type="entry name" value="Periplasmic binding protein-like II"/>
    <property type="match status" value="2"/>
</dbReference>
<dbReference type="AlphaFoldDB" id="A0A7V8JN40"/>
<evidence type="ECO:0000256" key="1">
    <source>
        <dbReference type="ARBA" id="ARBA00009437"/>
    </source>
</evidence>
<dbReference type="Pfam" id="PF00126">
    <property type="entry name" value="HTH_1"/>
    <property type="match status" value="1"/>
</dbReference>
<dbReference type="InterPro" id="IPR005119">
    <property type="entry name" value="LysR_subst-bd"/>
</dbReference>
<dbReference type="GO" id="GO:0032993">
    <property type="term" value="C:protein-DNA complex"/>
    <property type="evidence" value="ECO:0007669"/>
    <property type="project" value="TreeGrafter"/>
</dbReference>
<proteinExistence type="inferred from homology"/>
<evidence type="ECO:0000256" key="4">
    <source>
        <dbReference type="ARBA" id="ARBA00023163"/>
    </source>
</evidence>
<evidence type="ECO:0000259" key="5">
    <source>
        <dbReference type="PROSITE" id="PS50931"/>
    </source>
</evidence>
<dbReference type="GO" id="GO:0003700">
    <property type="term" value="F:DNA-binding transcription factor activity"/>
    <property type="evidence" value="ECO:0007669"/>
    <property type="project" value="InterPro"/>
</dbReference>
<dbReference type="Gene3D" id="1.10.10.10">
    <property type="entry name" value="Winged helix-like DNA-binding domain superfamily/Winged helix DNA-binding domain"/>
    <property type="match status" value="1"/>
</dbReference>
<feature type="domain" description="HTH lysR-type" evidence="5">
    <location>
        <begin position="1"/>
        <end position="58"/>
    </location>
</feature>
<dbReference type="GO" id="GO:0003677">
    <property type="term" value="F:DNA binding"/>
    <property type="evidence" value="ECO:0007669"/>
    <property type="project" value="UniProtKB-KW"/>
</dbReference>
<dbReference type="InterPro" id="IPR036390">
    <property type="entry name" value="WH_DNA-bd_sf"/>
</dbReference>
<dbReference type="SUPFAM" id="SSF53850">
    <property type="entry name" value="Periplasmic binding protein-like II"/>
    <property type="match status" value="1"/>
</dbReference>
<comment type="caution">
    <text evidence="6">The sequence shown here is derived from an EMBL/GenBank/DDBJ whole genome shotgun (WGS) entry which is preliminary data.</text>
</comment>
<gene>
    <name evidence="6" type="primary">benM_1</name>
    <name evidence="6" type="ORF">GAK31_00324</name>
</gene>
<dbReference type="Pfam" id="PF03466">
    <property type="entry name" value="LysR_substrate"/>
    <property type="match status" value="1"/>
</dbReference>
<evidence type="ECO:0000256" key="3">
    <source>
        <dbReference type="ARBA" id="ARBA00023125"/>
    </source>
</evidence>
<comment type="similarity">
    <text evidence="1">Belongs to the LysR transcriptional regulatory family.</text>
</comment>
<dbReference type="CDD" id="cd08414">
    <property type="entry name" value="PBP2_LTTR_aromatics_like"/>
    <property type="match status" value="1"/>
</dbReference>
<dbReference type="InterPro" id="IPR000847">
    <property type="entry name" value="LysR_HTH_N"/>
</dbReference>
<dbReference type="PANTHER" id="PTHR30346:SF30">
    <property type="entry name" value="SMALL NEUTRAL PROTEASE REGULATORY PROTEIN"/>
    <property type="match status" value="1"/>
</dbReference>
<keyword evidence="2" id="KW-0805">Transcription regulation</keyword>
<dbReference type="FunFam" id="1.10.10.10:FF:000001">
    <property type="entry name" value="LysR family transcriptional regulator"/>
    <property type="match status" value="1"/>
</dbReference>
<reference evidence="7" key="1">
    <citation type="journal article" date="2020" name="MBio">
        <title>Horizontal gene transfer to a defensive symbiont with a reduced genome amongst a multipartite beetle microbiome.</title>
        <authorList>
            <person name="Waterworth S.C."/>
            <person name="Florez L.V."/>
            <person name="Rees E.R."/>
            <person name="Hertweck C."/>
            <person name="Kaltenpoth M."/>
            <person name="Kwan J.C."/>
        </authorList>
    </citation>
    <scope>NUCLEOTIDE SEQUENCE [LARGE SCALE GENOMIC DNA]</scope>
</reference>
<dbReference type="PROSITE" id="PS50931">
    <property type="entry name" value="HTH_LYSR"/>
    <property type="match status" value="1"/>
</dbReference>
<protein>
    <submittedName>
        <fullName evidence="6">HTH-type transcriptional regulator BenM</fullName>
    </submittedName>
</protein>
<dbReference type="PANTHER" id="PTHR30346">
    <property type="entry name" value="TRANSCRIPTIONAL DUAL REGULATOR HCAR-RELATED"/>
    <property type="match status" value="1"/>
</dbReference>
<keyword evidence="4" id="KW-0804">Transcription</keyword>
<accession>A0A7V8JN40</accession>
<evidence type="ECO:0000256" key="2">
    <source>
        <dbReference type="ARBA" id="ARBA00023015"/>
    </source>
</evidence>
<dbReference type="InterPro" id="IPR036388">
    <property type="entry name" value="WH-like_DNA-bd_sf"/>
</dbReference>
<sequence>MERRHLEYYVAIAEELHFGRAALRLGIATPTLSVQIQEIERRLGARLLDRSSRTVALTSAGEIFLREARDVLMQFERAETAGRRAGRGEIGRLALGYVGSAVFAGTLQEQLRQFRDAHPAADLQVSEWPMGVLPAMLDEGQLDLAFCRMPMALPRSLAFHDLVEDQFCVAVAETHPAGCTGTPVQPASLAQDWFVMPEQAAGAMEVARRGNFIPKVCAQPGHLPAVLAQVSVGVGSVAIVPSALRVAVALPGMVYLPIAGAPIVSTIAAVYRHNEASPIVTRLIEQITATPPRCLPRLGS</sequence>
<name>A0A7V8JN40_STEMA</name>
<dbReference type="SUPFAM" id="SSF46785">
    <property type="entry name" value="Winged helix' DNA-binding domain"/>
    <property type="match status" value="1"/>
</dbReference>
<keyword evidence="3" id="KW-0238">DNA-binding</keyword>
<dbReference type="EMBL" id="WNDS01000001">
    <property type="protein sequence ID" value="KAF1017065.1"/>
    <property type="molecule type" value="Genomic_DNA"/>
</dbReference>
<dbReference type="Proteomes" id="UP000487117">
    <property type="component" value="Unassembled WGS sequence"/>
</dbReference>
<organism evidence="6 7">
    <name type="scientific">Stenotrophomonas maltophilia</name>
    <name type="common">Pseudomonas maltophilia</name>
    <name type="synonym">Xanthomonas maltophilia</name>
    <dbReference type="NCBI Taxonomy" id="40324"/>
    <lineage>
        <taxon>Bacteria</taxon>
        <taxon>Pseudomonadati</taxon>
        <taxon>Pseudomonadota</taxon>
        <taxon>Gammaproteobacteria</taxon>
        <taxon>Lysobacterales</taxon>
        <taxon>Lysobacteraceae</taxon>
        <taxon>Stenotrophomonas</taxon>
        <taxon>Stenotrophomonas maltophilia group</taxon>
    </lineage>
</organism>
<evidence type="ECO:0000313" key="6">
    <source>
        <dbReference type="EMBL" id="KAF1017065.1"/>
    </source>
</evidence>
<evidence type="ECO:0000313" key="7">
    <source>
        <dbReference type="Proteomes" id="UP000487117"/>
    </source>
</evidence>